<dbReference type="RefSeq" id="WP_097078434.1">
    <property type="nucleotide sequence ID" value="NZ_BAABHT010000003.1"/>
</dbReference>
<feature type="domain" description="HTH cro/C1-type" evidence="1">
    <location>
        <begin position="3"/>
        <end position="57"/>
    </location>
</feature>
<organism evidence="2 3">
    <name type="scientific">Acinetobacter puyangensis</name>
    <dbReference type="NCBI Taxonomy" id="1096779"/>
    <lineage>
        <taxon>Bacteria</taxon>
        <taxon>Pseudomonadati</taxon>
        <taxon>Pseudomonadota</taxon>
        <taxon>Gammaproteobacteria</taxon>
        <taxon>Moraxellales</taxon>
        <taxon>Moraxellaceae</taxon>
        <taxon>Acinetobacter</taxon>
    </lineage>
</organism>
<dbReference type="OrthoDB" id="6710289at2"/>
<protein>
    <submittedName>
        <fullName evidence="2">Helix-turn-helix</fullName>
    </submittedName>
</protein>
<name>A0A240E6J2_9GAMM</name>
<keyword evidence="3" id="KW-1185">Reference proteome</keyword>
<dbReference type="SUPFAM" id="SSF47413">
    <property type="entry name" value="lambda repressor-like DNA-binding domains"/>
    <property type="match status" value="1"/>
</dbReference>
<dbReference type="Proteomes" id="UP000219042">
    <property type="component" value="Unassembled WGS sequence"/>
</dbReference>
<dbReference type="EMBL" id="OANT01000002">
    <property type="protein sequence ID" value="SNX44186.1"/>
    <property type="molecule type" value="Genomic_DNA"/>
</dbReference>
<dbReference type="AlphaFoldDB" id="A0A240E6J2"/>
<dbReference type="Gene3D" id="1.10.260.40">
    <property type="entry name" value="lambda repressor-like DNA-binding domains"/>
    <property type="match status" value="1"/>
</dbReference>
<gene>
    <name evidence="2" type="ORF">SAMN05421731_102347</name>
</gene>
<dbReference type="Pfam" id="PF01381">
    <property type="entry name" value="HTH_3"/>
    <property type="match status" value="1"/>
</dbReference>
<dbReference type="CDD" id="cd00093">
    <property type="entry name" value="HTH_XRE"/>
    <property type="match status" value="1"/>
</dbReference>
<sequence>MDIAAICLKLGCNQTELALKLGVEKSLISMWKTGRIEVSLSRQYQIRDLLDGKEPIKKSN</sequence>
<dbReference type="InterPro" id="IPR001387">
    <property type="entry name" value="Cro/C1-type_HTH"/>
</dbReference>
<dbReference type="GO" id="GO:0003677">
    <property type="term" value="F:DNA binding"/>
    <property type="evidence" value="ECO:0007669"/>
    <property type="project" value="InterPro"/>
</dbReference>
<proteinExistence type="predicted"/>
<evidence type="ECO:0000313" key="2">
    <source>
        <dbReference type="EMBL" id="SNX44186.1"/>
    </source>
</evidence>
<reference evidence="3" key="1">
    <citation type="submission" date="2016-09" db="EMBL/GenBank/DDBJ databases">
        <authorList>
            <person name="Varghese N."/>
            <person name="Submissions S."/>
        </authorList>
    </citation>
    <scope>NUCLEOTIDE SEQUENCE [LARGE SCALE GENOMIC DNA]</scope>
    <source>
        <strain evidence="3">ANC 4466</strain>
    </source>
</reference>
<dbReference type="PROSITE" id="PS50943">
    <property type="entry name" value="HTH_CROC1"/>
    <property type="match status" value="1"/>
</dbReference>
<evidence type="ECO:0000259" key="1">
    <source>
        <dbReference type="PROSITE" id="PS50943"/>
    </source>
</evidence>
<accession>A0A240E6J2</accession>
<evidence type="ECO:0000313" key="3">
    <source>
        <dbReference type="Proteomes" id="UP000219042"/>
    </source>
</evidence>
<dbReference type="InterPro" id="IPR010982">
    <property type="entry name" value="Lambda_DNA-bd_dom_sf"/>
</dbReference>